<reference evidence="2 3" key="1">
    <citation type="submission" date="2018-09" db="EMBL/GenBank/DDBJ databases">
        <title>Draft genome sequences of Legionella taurinensis isolated from water samples.</title>
        <authorList>
            <person name="Chakeri A."/>
            <person name="Allerberger F."/>
            <person name="Kundi M."/>
            <person name="Ruppitsch W."/>
            <person name="Schmid D."/>
        </authorList>
    </citation>
    <scope>NUCLEOTIDE SEQUENCE [LARGE SCALE GENOMIC DNA]</scope>
    <source>
        <strain evidence="2 3">4570-18-6</strain>
    </source>
</reference>
<organism evidence="2 3">
    <name type="scientific">Legionella taurinensis</name>
    <dbReference type="NCBI Taxonomy" id="70611"/>
    <lineage>
        <taxon>Bacteria</taxon>
        <taxon>Pseudomonadati</taxon>
        <taxon>Pseudomonadota</taxon>
        <taxon>Gammaproteobacteria</taxon>
        <taxon>Legionellales</taxon>
        <taxon>Legionellaceae</taxon>
        <taxon>Legionella</taxon>
    </lineage>
</organism>
<dbReference type="InterPro" id="IPR015927">
    <property type="entry name" value="Peptidase_S24_S26A/B/C"/>
</dbReference>
<dbReference type="SUPFAM" id="SSF51306">
    <property type="entry name" value="LexA/Signal peptidase"/>
    <property type="match status" value="1"/>
</dbReference>
<feature type="domain" description="HTH cro/C1-type" evidence="1">
    <location>
        <begin position="11"/>
        <end position="66"/>
    </location>
</feature>
<evidence type="ECO:0000313" key="2">
    <source>
        <dbReference type="EMBL" id="RJT47835.1"/>
    </source>
</evidence>
<evidence type="ECO:0000259" key="1">
    <source>
        <dbReference type="PROSITE" id="PS50943"/>
    </source>
</evidence>
<proteinExistence type="predicted"/>
<dbReference type="Proteomes" id="UP000270757">
    <property type="component" value="Unassembled WGS sequence"/>
</dbReference>
<dbReference type="InterPro" id="IPR036286">
    <property type="entry name" value="LexA/Signal_pep-like_sf"/>
</dbReference>
<evidence type="ECO:0000313" key="3">
    <source>
        <dbReference type="Proteomes" id="UP000270757"/>
    </source>
</evidence>
<dbReference type="CDD" id="cd00093">
    <property type="entry name" value="HTH_XRE"/>
    <property type="match status" value="1"/>
</dbReference>
<dbReference type="GeneID" id="48947092"/>
<protein>
    <submittedName>
        <fullName evidence="2">Helix-turn-helix domain-containing protein</fullName>
    </submittedName>
</protein>
<dbReference type="SMART" id="SM00530">
    <property type="entry name" value="HTH_XRE"/>
    <property type="match status" value="1"/>
</dbReference>
<dbReference type="RefSeq" id="WP_115301070.1">
    <property type="nucleotide sequence ID" value="NZ_CAAAIR010000006.1"/>
</dbReference>
<dbReference type="Pfam" id="PF00717">
    <property type="entry name" value="Peptidase_S24"/>
    <property type="match status" value="1"/>
</dbReference>
<gene>
    <name evidence="2" type="ORF">D6J04_05930</name>
</gene>
<dbReference type="InterPro" id="IPR010982">
    <property type="entry name" value="Lambda_DNA-bd_dom_sf"/>
</dbReference>
<dbReference type="EMBL" id="QZWB01000005">
    <property type="protein sequence ID" value="RJT47835.1"/>
    <property type="molecule type" value="Genomic_DNA"/>
</dbReference>
<dbReference type="InterPro" id="IPR001387">
    <property type="entry name" value="Cro/C1-type_HTH"/>
</dbReference>
<comment type="caution">
    <text evidence="2">The sequence shown here is derived from an EMBL/GenBank/DDBJ whole genome shotgun (WGS) entry which is preliminary data.</text>
</comment>
<dbReference type="GO" id="GO:0003677">
    <property type="term" value="F:DNA binding"/>
    <property type="evidence" value="ECO:0007669"/>
    <property type="project" value="InterPro"/>
</dbReference>
<dbReference type="Pfam" id="PF01381">
    <property type="entry name" value="HTH_3"/>
    <property type="match status" value="1"/>
</dbReference>
<dbReference type="CDD" id="cd06529">
    <property type="entry name" value="S24_LexA-like"/>
    <property type="match status" value="1"/>
</dbReference>
<dbReference type="SUPFAM" id="SSF47413">
    <property type="entry name" value="lambda repressor-like DNA-binding domains"/>
    <property type="match status" value="1"/>
</dbReference>
<sequence length="229" mass="25741">MNIKEKIGQRIKQERLAKKLTRKELADLTENLKISSINNYERGDRTPGPNEIKQLAKALELSPAFLMCLSDDREGKAKKIPGAGTLVPVLDYKQACDPAFYIEQIKSGNYSDKVDFIPLSAKLSERIGVNAFALVVKDESMVPEFRIGDVMIIDPEALAMPSDFVAAKLDSDVEIIIRKYKQLSASKIAPEFELVAFNEDWANVHVKTKIKAEIIGPVIQIQRCFRNIY</sequence>
<accession>A0A3A5LIT2</accession>
<dbReference type="Gene3D" id="2.10.109.10">
    <property type="entry name" value="Umud Fragment, subunit A"/>
    <property type="match status" value="1"/>
</dbReference>
<dbReference type="AlphaFoldDB" id="A0A3A5LIT2"/>
<dbReference type="Gene3D" id="1.10.260.40">
    <property type="entry name" value="lambda repressor-like DNA-binding domains"/>
    <property type="match status" value="1"/>
</dbReference>
<dbReference type="PROSITE" id="PS50943">
    <property type="entry name" value="HTH_CROC1"/>
    <property type="match status" value="1"/>
</dbReference>
<dbReference type="InterPro" id="IPR039418">
    <property type="entry name" value="LexA-like"/>
</dbReference>
<name>A0A3A5LIT2_9GAMM</name>